<keyword evidence="1" id="KW-1133">Transmembrane helix</keyword>
<reference evidence="2" key="4">
    <citation type="journal article" date="2023" name="Commun. Biol.">
        <title>Suspicions of two bridgehead invasions of Xylella fastidiosa subsp. multiplex in France.</title>
        <authorList>
            <person name="Dupas E."/>
            <person name="Durand K."/>
            <person name="Rieux A."/>
            <person name="Briand M."/>
            <person name="Pruvost O."/>
            <person name="Cunty A."/>
            <person name="Denance N."/>
            <person name="Donnadieu C."/>
            <person name="Legendre B."/>
            <person name="Lopez-Roques C."/>
            <person name="Cesbron S."/>
            <person name="Ravigne V."/>
            <person name="Jacques M.A."/>
        </authorList>
    </citation>
    <scope>NUCLEOTIDE SEQUENCE</scope>
    <source>
        <strain evidence="2">CFBP8070</strain>
    </source>
</reference>
<keyword evidence="1" id="KW-0812">Transmembrane</keyword>
<dbReference type="AlphaFoldDB" id="A0A9Q4MIZ8"/>
<name>A0A9Q4MIZ8_XYLFS</name>
<feature type="transmembrane region" description="Helical" evidence="1">
    <location>
        <begin position="35"/>
        <end position="53"/>
    </location>
</feature>
<evidence type="ECO:0000313" key="3">
    <source>
        <dbReference type="EMBL" id="MRU24380.1"/>
    </source>
</evidence>
<sequence>MNKFKAMINAFYSSIESSFESAFLEERITRLRMKISFLIISIFVFLVILFTEIDVSSSGVGGLVILGSIYSAVLFFINHYLNNRFNPDGSLKKKKDASE</sequence>
<reference evidence="3" key="2">
    <citation type="journal article" date="2020" name="Appl. Environ. Microbiol.">
        <title>Multiple intercontinental introductions associated with the emergence of a plant pathogen in Europe.</title>
        <authorList>
            <person name="Landa B.B."/>
            <person name="Castillo A.I."/>
            <person name="Giampetruzzi A."/>
            <person name="Kahn A."/>
            <person name="Roman-Ecija M."/>
            <person name="Velasco-Amo M.P."/>
            <person name="Navas-Cortes J.A."/>
            <person name="Marco-Noales E."/>
            <person name="Barbe S."/>
            <person name="Moralejo E."/>
            <person name="Coletta-Filho H.D."/>
            <person name="Saldarelli P."/>
            <person name="Saponari M."/>
            <person name="Almeida R.P.P."/>
        </authorList>
    </citation>
    <scope>NUCLEOTIDE SEQUENCE</scope>
    <source>
        <strain evidence="3">XYL1981</strain>
    </source>
</reference>
<dbReference type="Proteomes" id="UP000474061">
    <property type="component" value="Unassembled WGS sequence"/>
</dbReference>
<gene>
    <name evidence="3" type="ORF">FG476_10035</name>
    <name evidence="2" type="ORF">LOK82_09120</name>
</gene>
<proteinExistence type="predicted"/>
<dbReference type="EMBL" id="JAJKGN010000001">
    <property type="protein sequence ID" value="MDC6408777.1"/>
    <property type="molecule type" value="Genomic_DNA"/>
</dbReference>
<accession>A0A9Q4MIZ8</accession>
<evidence type="ECO:0000256" key="1">
    <source>
        <dbReference type="SAM" id="Phobius"/>
    </source>
</evidence>
<comment type="caution">
    <text evidence="3">The sequence shown here is derived from an EMBL/GenBank/DDBJ whole genome shotgun (WGS) entry which is preliminary data.</text>
</comment>
<evidence type="ECO:0000313" key="4">
    <source>
        <dbReference type="Proteomes" id="UP000474061"/>
    </source>
</evidence>
<dbReference type="EMBL" id="VDCJ01000351">
    <property type="protein sequence ID" value="MRU24380.1"/>
    <property type="molecule type" value="Genomic_DNA"/>
</dbReference>
<organism evidence="3 4">
    <name type="scientific">Xylella fastidiosa subsp. multiplex</name>
    <dbReference type="NCBI Taxonomy" id="644357"/>
    <lineage>
        <taxon>Bacteria</taxon>
        <taxon>Pseudomonadati</taxon>
        <taxon>Pseudomonadota</taxon>
        <taxon>Gammaproteobacteria</taxon>
        <taxon>Lysobacterales</taxon>
        <taxon>Lysobacteraceae</taxon>
        <taxon>Xylella</taxon>
    </lineage>
</organism>
<feature type="transmembrane region" description="Helical" evidence="1">
    <location>
        <begin position="59"/>
        <end position="77"/>
    </location>
</feature>
<protein>
    <submittedName>
        <fullName evidence="3">Uncharacterized protein</fullName>
    </submittedName>
</protein>
<reference evidence="2" key="3">
    <citation type="submission" date="2021-11" db="EMBL/GenBank/DDBJ databases">
        <authorList>
            <person name="Denance N."/>
            <person name="Briand M."/>
            <person name="Dupas E."/>
            <person name="Durand K."/>
            <person name="Legendre B."/>
            <person name="Cunty A."/>
            <person name="Donnadieu C."/>
            <person name="Lopez Roques C."/>
            <person name="Cesbron S."/>
            <person name="Jacques M.A."/>
        </authorList>
    </citation>
    <scope>NUCLEOTIDE SEQUENCE</scope>
    <source>
        <strain evidence="2">CFBP8070</strain>
    </source>
</reference>
<reference evidence="3" key="1">
    <citation type="submission" date="2019-05" db="EMBL/GenBank/DDBJ databases">
        <authorList>
            <person name="Castillo A."/>
            <person name="Giampetruzzi A."/>
            <person name="Landa B."/>
            <person name="Saponari M."/>
            <person name="Almeida R.P.P."/>
            <person name="Moralejo E."/>
            <person name="Marco-Noales E."/>
            <person name="Velasco-Amo M.P."/>
            <person name="Roman-Ecija M."/>
            <person name="Navarro I."/>
            <person name="Monterde A."/>
            <person name="Barbe S."/>
        </authorList>
    </citation>
    <scope>NUCLEOTIDE SEQUENCE</scope>
    <source>
        <strain evidence="3">XYL1981</strain>
    </source>
</reference>
<dbReference type="Proteomes" id="UP001220702">
    <property type="component" value="Unassembled WGS sequence"/>
</dbReference>
<evidence type="ECO:0000313" key="2">
    <source>
        <dbReference type="EMBL" id="MDC6408777.1"/>
    </source>
</evidence>
<dbReference type="RefSeq" id="WP_004084250.1">
    <property type="nucleotide sequence ID" value="NZ_CP047134.1"/>
</dbReference>
<keyword evidence="1" id="KW-0472">Membrane</keyword>